<evidence type="ECO:0000313" key="1">
    <source>
        <dbReference type="EMBL" id="SEL93702.1"/>
    </source>
</evidence>
<dbReference type="OrthoDB" id="8479035at2"/>
<organism evidence="1 2">
    <name type="scientific">Syntrophus gentianae</name>
    <dbReference type="NCBI Taxonomy" id="43775"/>
    <lineage>
        <taxon>Bacteria</taxon>
        <taxon>Pseudomonadati</taxon>
        <taxon>Thermodesulfobacteriota</taxon>
        <taxon>Syntrophia</taxon>
        <taxon>Syntrophales</taxon>
        <taxon>Syntrophaceae</taxon>
        <taxon>Syntrophus</taxon>
    </lineage>
</organism>
<sequence>MASFQFKMTGFPAANRDAVIQLVNESTGKTVERKPFLDGTLTVADLDDGYYQMKVVHPNLVNPIVQKRIRLFPQIPPTVVPIPIPETLFKDAPIRDIPDADLTPVQQAAATVKGQLGPIGSKTPGEAIKSADWNLLVNGVADLANAVAQLTQLVSPRGHDHPEIAEKIAEVQGNIRRFAEAFGKSLVELQREIETENLDRKVDNVLDAAEASQAIRDRVKGRINELKDMVQTDTTIFTNKLANAGSFLLTEINEMAVAKGDKAGEFLNTESVKNTIAVATQYSDTGAVTTTEQEISTYRKTTATGGSKLGTLIGAAKGGGGK</sequence>
<accession>A0A1H7U9K4</accession>
<reference evidence="1 2" key="1">
    <citation type="submission" date="2016-10" db="EMBL/GenBank/DDBJ databases">
        <authorList>
            <person name="de Groot N.N."/>
        </authorList>
    </citation>
    <scope>NUCLEOTIDE SEQUENCE [LARGE SCALE GENOMIC DNA]</scope>
    <source>
        <strain evidence="1 2">DSM 8423</strain>
    </source>
</reference>
<dbReference type="AlphaFoldDB" id="A0A1H7U9K4"/>
<dbReference type="RefSeq" id="WP_093881780.1">
    <property type="nucleotide sequence ID" value="NZ_FOBS01000001.1"/>
</dbReference>
<dbReference type="Proteomes" id="UP000198744">
    <property type="component" value="Unassembled WGS sequence"/>
</dbReference>
<dbReference type="EMBL" id="FOBS01000001">
    <property type="protein sequence ID" value="SEL93702.1"/>
    <property type="molecule type" value="Genomic_DNA"/>
</dbReference>
<proteinExistence type="predicted"/>
<evidence type="ECO:0000313" key="2">
    <source>
        <dbReference type="Proteomes" id="UP000198744"/>
    </source>
</evidence>
<name>A0A1H7U9K4_9BACT</name>
<protein>
    <submittedName>
        <fullName evidence="1">Uncharacterized protein</fullName>
    </submittedName>
</protein>
<dbReference type="STRING" id="43775.SAMN04489760_10157"/>
<gene>
    <name evidence="1" type="ORF">SAMN04489760_10157</name>
</gene>
<keyword evidence="2" id="KW-1185">Reference proteome</keyword>